<dbReference type="KEGG" id="muc:MuYL_2382"/>
<evidence type="ECO:0000313" key="3">
    <source>
        <dbReference type="Proteomes" id="UP000215002"/>
    </source>
</evidence>
<dbReference type="Gene3D" id="3.40.50.1460">
    <property type="match status" value="1"/>
</dbReference>
<organism evidence="2 3">
    <name type="scientific">Mucilaginibacter xinganensis</name>
    <dbReference type="NCBI Taxonomy" id="1234841"/>
    <lineage>
        <taxon>Bacteria</taxon>
        <taxon>Pseudomonadati</taxon>
        <taxon>Bacteroidota</taxon>
        <taxon>Sphingobacteriia</taxon>
        <taxon>Sphingobacteriales</taxon>
        <taxon>Sphingobacteriaceae</taxon>
        <taxon>Mucilaginibacter</taxon>
    </lineage>
</organism>
<dbReference type="Proteomes" id="UP000215002">
    <property type="component" value="Chromosome"/>
</dbReference>
<dbReference type="EMBL" id="CP022743">
    <property type="protein sequence ID" value="ASU34271.1"/>
    <property type="molecule type" value="Genomic_DNA"/>
</dbReference>
<accession>A0A223NXI3</accession>
<dbReference type="GO" id="GO:0004197">
    <property type="term" value="F:cysteine-type endopeptidase activity"/>
    <property type="evidence" value="ECO:0007669"/>
    <property type="project" value="InterPro"/>
</dbReference>
<dbReference type="PANTHER" id="PTHR48104">
    <property type="entry name" value="METACASPASE-4"/>
    <property type="match status" value="1"/>
</dbReference>
<dbReference type="InterPro" id="IPR011600">
    <property type="entry name" value="Pept_C14_caspase"/>
</dbReference>
<reference evidence="2 3" key="1">
    <citation type="submission" date="2017-08" db="EMBL/GenBank/DDBJ databases">
        <title>Complete genome sequence of Mucilaginibacter sp. strain BJC16-A31.</title>
        <authorList>
            <consortium name="Henan University of Science and Technology"/>
            <person name="You X."/>
        </authorList>
    </citation>
    <scope>NUCLEOTIDE SEQUENCE [LARGE SCALE GENOMIC DNA]</scope>
    <source>
        <strain evidence="2 3">BJC16-A31</strain>
    </source>
</reference>
<dbReference type="RefSeq" id="WP_094570641.1">
    <property type="nucleotide sequence ID" value="NZ_CP022743.1"/>
</dbReference>
<sequence length="643" mass="71116">MSHYHFKQACFVFCTLWFLPLAGGYTKGFDFQPPVTHKYALLAGINRYSNLLDADQLQGCVNDITLMRDFLVQQKGFDTKNIIFLPDDQANKRGIARAFQKLISLVKPGDMVVIDFSCHGSQVPDETNKESDYLDETLIPSDYVNTYDMAKETSILDSDMDGWLNAITKVTSNLTVILDACHSAGATRFLSVKTNRLRPRFIPAILSHQDSLRMTGTRLFVNSRRSFPYVLLSGCQSDELSHEYIDNGTVYGAFTFFLIKELKKADGAVLWPDVIENVKNDVRTHIDDQTPQLLGDHQNSRIFGETAPSVPSFVYVTPLSGQMVELSEGRATGMEIGSVFNVYPPGTLDPGAVKPVAQVEIMSTEAFKSKAKILNGMVSVRNSKAREVEHDYQSVMNIAFQGNWNSAVLAGLKKSLLADKSVEEGRDKADLILLTVKDSVQLYLPGKAGRALSGYIITDLSIHDILNTQLALWKKWVAVLKIENPASQVRFTVAMSKSRDLDLSKRLGHPDYEFKNGENINLLINNTSADTLYFNLLDLKDNGGIDNFSLGMLLGQAANDPVMPGTSVNVPLAMTVRAGQPSSLDVLKIYGTTRDLKLNLLNQAALSGPTGSLAKLMDRDVGKAAKVRLDDWNVLSRIVLITR</sequence>
<keyword evidence="3" id="KW-1185">Reference proteome</keyword>
<dbReference type="InterPro" id="IPR050452">
    <property type="entry name" value="Metacaspase"/>
</dbReference>
<dbReference type="OrthoDB" id="1491023at2"/>
<evidence type="ECO:0000259" key="1">
    <source>
        <dbReference type="Pfam" id="PF00656"/>
    </source>
</evidence>
<dbReference type="GO" id="GO:0006508">
    <property type="term" value="P:proteolysis"/>
    <property type="evidence" value="ECO:0007669"/>
    <property type="project" value="InterPro"/>
</dbReference>
<dbReference type="PANTHER" id="PTHR48104:SF30">
    <property type="entry name" value="METACASPASE-1"/>
    <property type="match status" value="1"/>
</dbReference>
<feature type="domain" description="Peptidase C14 caspase" evidence="1">
    <location>
        <begin position="38"/>
        <end position="293"/>
    </location>
</feature>
<dbReference type="GO" id="GO:0005737">
    <property type="term" value="C:cytoplasm"/>
    <property type="evidence" value="ECO:0007669"/>
    <property type="project" value="TreeGrafter"/>
</dbReference>
<evidence type="ECO:0000313" key="2">
    <source>
        <dbReference type="EMBL" id="ASU34271.1"/>
    </source>
</evidence>
<protein>
    <recommendedName>
        <fullName evidence="1">Peptidase C14 caspase domain-containing protein</fullName>
    </recommendedName>
</protein>
<dbReference type="AlphaFoldDB" id="A0A223NXI3"/>
<name>A0A223NXI3_9SPHI</name>
<gene>
    <name evidence="2" type="ORF">MuYL_2382</name>
</gene>
<proteinExistence type="predicted"/>
<dbReference type="Pfam" id="PF00656">
    <property type="entry name" value="Peptidase_C14"/>
    <property type="match status" value="1"/>
</dbReference>